<dbReference type="SUPFAM" id="SSF48264">
    <property type="entry name" value="Cytochrome P450"/>
    <property type="match status" value="1"/>
</dbReference>
<dbReference type="InterPro" id="IPR002401">
    <property type="entry name" value="Cyt_P450_E_grp-I"/>
</dbReference>
<keyword evidence="10" id="KW-1185">Reference proteome</keyword>
<dbReference type="InterPro" id="IPR001128">
    <property type="entry name" value="Cyt_P450"/>
</dbReference>
<dbReference type="PANTHER" id="PTHR24291">
    <property type="entry name" value="CYTOCHROME P450 FAMILY 4"/>
    <property type="match status" value="1"/>
</dbReference>
<dbReference type="PANTHER" id="PTHR24291:SF50">
    <property type="entry name" value="BIFUNCTIONAL ALBAFLAVENONE MONOOXYGENASE_TERPENE SYNTHASE"/>
    <property type="match status" value="1"/>
</dbReference>
<evidence type="ECO:0000256" key="4">
    <source>
        <dbReference type="ARBA" id="ARBA00023002"/>
    </source>
</evidence>
<evidence type="ECO:0008006" key="11">
    <source>
        <dbReference type="Google" id="ProtNLM"/>
    </source>
</evidence>
<keyword evidence="6 7" id="KW-0503">Monooxygenase</keyword>
<feature type="transmembrane region" description="Helical" evidence="8">
    <location>
        <begin position="198"/>
        <end position="214"/>
    </location>
</feature>
<proteinExistence type="inferred from homology"/>
<dbReference type="InterPro" id="IPR017972">
    <property type="entry name" value="Cyt_P450_CS"/>
</dbReference>
<comment type="similarity">
    <text evidence="1 7">Belongs to the cytochrome P450 family.</text>
</comment>
<dbReference type="Pfam" id="PF00067">
    <property type="entry name" value="p450"/>
    <property type="match status" value="1"/>
</dbReference>
<keyword evidence="5 7" id="KW-0408">Iron</keyword>
<keyword evidence="3 7" id="KW-0479">Metal-binding</keyword>
<gene>
    <name evidence="9" type="ORF">AAF712_003216</name>
</gene>
<evidence type="ECO:0000256" key="2">
    <source>
        <dbReference type="ARBA" id="ARBA00022617"/>
    </source>
</evidence>
<evidence type="ECO:0000256" key="7">
    <source>
        <dbReference type="RuleBase" id="RU000461"/>
    </source>
</evidence>
<organism evidence="9 10">
    <name type="scientific">Marasmius tenuissimus</name>
    <dbReference type="NCBI Taxonomy" id="585030"/>
    <lineage>
        <taxon>Eukaryota</taxon>
        <taxon>Fungi</taxon>
        <taxon>Dikarya</taxon>
        <taxon>Basidiomycota</taxon>
        <taxon>Agaricomycotina</taxon>
        <taxon>Agaricomycetes</taxon>
        <taxon>Agaricomycetidae</taxon>
        <taxon>Agaricales</taxon>
        <taxon>Marasmiineae</taxon>
        <taxon>Marasmiaceae</taxon>
        <taxon>Marasmius</taxon>
    </lineage>
</organism>
<keyword evidence="2 7" id="KW-0349">Heme</keyword>
<evidence type="ECO:0000313" key="9">
    <source>
        <dbReference type="EMBL" id="KAL0069558.1"/>
    </source>
</evidence>
<sequence>MSSDLQPSLSKAGLQIDPATVFYAVCLVFVVDRVLAFQRKRKAMNYLSGIRSAFPPLSPAGVLFSTKWWQAAVDVIWIRRHELWRKQETISVVPWFLGSEYIYTANLDVMKQIISTGQTRSTFVKSPETVTGVSLFGDNVFTTEGDEWRKHRRIMSPAFSNSLYQLVWDQSVKTYRDMLSGEGWENQKSFDVPAIQKATFKFALIVLGVCSFGFDFDWAAPATVSDGEMSAQEAMRIVIDNYIFLTFAPGWVKRLPFKSFKRSLHAYNLLDKFMQDQVNIRREEIRGHASGEYKRKDAFSMLVQANESDENAKNKLSDRDLIGNVFVMLIAGHETTASTFAATLAYLAINPQAQEEAVQQIVDVVGWDRDPEFSDYNNLNKVLATFFEALRLFPAAYIMIRRPREDFVLDIPNPRDQEGTQPFPIPKGTWAVIDMVGIHRNPRYYEDPEEYKPSRWHAVPNDSEQFTAFSFGPRTCIGRKFATTEAVAFLTVLLRDWKVEPLLQPGETPEGWKKRVMDAKLGFTMTVHTDVPLRFTRRERF</sequence>
<keyword evidence="4 7" id="KW-0560">Oxidoreductase</keyword>
<dbReference type="EMBL" id="JBBXMP010000011">
    <property type="protein sequence ID" value="KAL0069558.1"/>
    <property type="molecule type" value="Genomic_DNA"/>
</dbReference>
<keyword evidence="8" id="KW-0812">Transmembrane</keyword>
<protein>
    <recommendedName>
        <fullName evidence="11">Cytochrome P450</fullName>
    </recommendedName>
</protein>
<dbReference type="InterPro" id="IPR036396">
    <property type="entry name" value="Cyt_P450_sf"/>
</dbReference>
<keyword evidence="8" id="KW-1133">Transmembrane helix</keyword>
<dbReference type="Proteomes" id="UP001437256">
    <property type="component" value="Unassembled WGS sequence"/>
</dbReference>
<dbReference type="PROSITE" id="PS00086">
    <property type="entry name" value="CYTOCHROME_P450"/>
    <property type="match status" value="1"/>
</dbReference>
<dbReference type="PRINTS" id="PR00463">
    <property type="entry name" value="EP450I"/>
</dbReference>
<dbReference type="InterPro" id="IPR050196">
    <property type="entry name" value="Cytochrome_P450_Monoox"/>
</dbReference>
<dbReference type="PRINTS" id="PR00385">
    <property type="entry name" value="P450"/>
</dbReference>
<evidence type="ECO:0000256" key="6">
    <source>
        <dbReference type="ARBA" id="ARBA00023033"/>
    </source>
</evidence>
<accession>A0ABR3A982</accession>
<dbReference type="Gene3D" id="1.10.630.10">
    <property type="entry name" value="Cytochrome P450"/>
    <property type="match status" value="1"/>
</dbReference>
<evidence type="ECO:0000256" key="8">
    <source>
        <dbReference type="SAM" id="Phobius"/>
    </source>
</evidence>
<name>A0ABR3A982_9AGAR</name>
<evidence type="ECO:0000256" key="3">
    <source>
        <dbReference type="ARBA" id="ARBA00022723"/>
    </source>
</evidence>
<reference evidence="9 10" key="1">
    <citation type="submission" date="2024-05" db="EMBL/GenBank/DDBJ databases">
        <title>A draft genome resource for the thread blight pathogen Marasmius tenuissimus strain MS-2.</title>
        <authorList>
            <person name="Yulfo-Soto G.E."/>
            <person name="Baruah I.K."/>
            <person name="Amoako-Attah I."/>
            <person name="Bukari Y."/>
            <person name="Meinhardt L.W."/>
            <person name="Bailey B.A."/>
            <person name="Cohen S.P."/>
        </authorList>
    </citation>
    <scope>NUCLEOTIDE SEQUENCE [LARGE SCALE GENOMIC DNA]</scope>
    <source>
        <strain evidence="9 10">MS-2</strain>
    </source>
</reference>
<comment type="caution">
    <text evidence="9">The sequence shown here is derived from an EMBL/GenBank/DDBJ whole genome shotgun (WGS) entry which is preliminary data.</text>
</comment>
<keyword evidence="8" id="KW-0472">Membrane</keyword>
<feature type="transmembrane region" description="Helical" evidence="8">
    <location>
        <begin position="20"/>
        <end position="37"/>
    </location>
</feature>
<evidence type="ECO:0000313" key="10">
    <source>
        <dbReference type="Proteomes" id="UP001437256"/>
    </source>
</evidence>
<evidence type="ECO:0000256" key="1">
    <source>
        <dbReference type="ARBA" id="ARBA00010617"/>
    </source>
</evidence>
<evidence type="ECO:0000256" key="5">
    <source>
        <dbReference type="ARBA" id="ARBA00023004"/>
    </source>
</evidence>